<accession>H2L2B7</accession>
<evidence type="ECO:0000256" key="1">
    <source>
        <dbReference type="SAM" id="Phobius"/>
    </source>
</evidence>
<dbReference type="AGR" id="WB:WBGene00008623"/>
<evidence type="ECO:0000313" key="4">
    <source>
        <dbReference type="EMBL" id="CCE71589.1"/>
    </source>
</evidence>
<dbReference type="CTD" id="184245"/>
<keyword evidence="2" id="KW-0732">Signal</keyword>
<dbReference type="OrthoDB" id="5787875at2759"/>
<dbReference type="PANTHER" id="PTHR36157:SF3">
    <property type="entry name" value="DOMAIN OF UNKNOWN FUNCTION DX DOMAIN-CONTAINING PROTEIN"/>
    <property type="match status" value="1"/>
</dbReference>
<dbReference type="PhylomeDB" id="H2L2B7"/>
<keyword evidence="5" id="KW-1185">Reference proteome</keyword>
<dbReference type="EMBL" id="BX284604">
    <property type="protein sequence ID" value="CCE71589.1"/>
    <property type="molecule type" value="Genomic_DNA"/>
</dbReference>
<dbReference type="FunCoup" id="H2L2B7">
    <property type="interactions" value="1541"/>
</dbReference>
<dbReference type="STRING" id="6239.F09E8.1b.1"/>
<feature type="chain" id="PRO_5003564415" description="Domain of unknown function DX domain-containing protein" evidence="2">
    <location>
        <begin position="17"/>
        <end position="273"/>
    </location>
</feature>
<dbReference type="InParanoid" id="H2L2B7"/>
<evidence type="ECO:0000313" key="6">
    <source>
        <dbReference type="WormBase" id="F09E8.1b"/>
    </source>
</evidence>
<dbReference type="ExpressionAtlas" id="H2L2B7">
    <property type="expression patterns" value="baseline and differential"/>
</dbReference>
<dbReference type="PANTHER" id="PTHR36157">
    <property type="entry name" value="PROTEIN CBG12671-RELATED"/>
    <property type="match status" value="1"/>
</dbReference>
<protein>
    <recommendedName>
        <fullName evidence="3">Domain of unknown function DX domain-containing protein</fullName>
    </recommendedName>
</protein>
<dbReference type="InterPro" id="IPR002593">
    <property type="entry name" value="DX"/>
</dbReference>
<name>H2L2B7_CAEEL</name>
<dbReference type="OMA" id="CPPKITR"/>
<dbReference type="eggNOG" id="ENOG502TG9A">
    <property type="taxonomic scope" value="Eukaryota"/>
</dbReference>
<sequence>MILAVIFLIPFSQASGNFSLSSSPKCTVLSDCPKNFAACMNVTGLSEKRCVKDTKQICIGGMPDTPVKPCNRSRDCTASLERYSGWCDLETKFCCNVDPKAADSPFCPDRITPLYGQEKCKDVEKGMVYSGSSDQRGGLCYKGYSCPPKITRPTDLTFGSMTFRTNMDCFSTEKVDTKYNFMFCHNETGNLWVIGQLNLNGEEVMKHWKQCDLNTDCGEGLVCVKEDLCRYRCYEDPTMVMNYDWVVAQLSAMFLLPLIFLISIIFFTVKYLD</sequence>
<feature type="signal peptide" evidence="2">
    <location>
        <begin position="1"/>
        <end position="16"/>
    </location>
</feature>
<dbReference type="PaxDb" id="6239-F09E8.1b"/>
<feature type="transmembrane region" description="Helical" evidence="1">
    <location>
        <begin position="245"/>
        <end position="269"/>
    </location>
</feature>
<keyword evidence="1" id="KW-1133">Transmembrane helix</keyword>
<gene>
    <name evidence="4 6" type="primary">spe-43</name>
    <name evidence="4" type="ORF">CELE_F09E8.1</name>
    <name evidence="6" type="ORF">F09E8.1</name>
</gene>
<dbReference type="Proteomes" id="UP000001940">
    <property type="component" value="Chromosome IV"/>
</dbReference>
<keyword evidence="1" id="KW-0472">Membrane</keyword>
<dbReference type="RefSeq" id="NP_001255703.1">
    <property type="nucleotide sequence ID" value="NM_001268774.1"/>
</dbReference>
<dbReference type="GeneID" id="184245"/>
<feature type="domain" description="Domain of unknown function DX" evidence="3">
    <location>
        <begin position="163"/>
        <end position="237"/>
    </location>
</feature>
<keyword evidence="1" id="KW-0812">Transmembrane</keyword>
<evidence type="ECO:0000256" key="2">
    <source>
        <dbReference type="SAM" id="SignalP"/>
    </source>
</evidence>
<evidence type="ECO:0000259" key="3">
    <source>
        <dbReference type="Pfam" id="PF01666"/>
    </source>
</evidence>
<evidence type="ECO:0000313" key="5">
    <source>
        <dbReference type="Proteomes" id="UP000001940"/>
    </source>
</evidence>
<organism evidence="4 5">
    <name type="scientific">Caenorhabditis elegans</name>
    <dbReference type="NCBI Taxonomy" id="6239"/>
    <lineage>
        <taxon>Eukaryota</taxon>
        <taxon>Metazoa</taxon>
        <taxon>Ecdysozoa</taxon>
        <taxon>Nematoda</taxon>
        <taxon>Chromadorea</taxon>
        <taxon>Rhabditida</taxon>
        <taxon>Rhabditina</taxon>
        <taxon>Rhabditomorpha</taxon>
        <taxon>Rhabditoidea</taxon>
        <taxon>Rhabditidae</taxon>
        <taxon>Peloderinae</taxon>
        <taxon>Caenorhabditis</taxon>
    </lineage>
</organism>
<dbReference type="Bgee" id="WBGene00008623">
    <property type="expression patterns" value="Expressed in material anatomical entity and 3 other cell types or tissues"/>
</dbReference>
<dbReference type="WormBase" id="F09E8.1b">
    <property type="protein sequence ID" value="CE46680"/>
    <property type="gene ID" value="WBGene00008623"/>
    <property type="gene designation" value="spe-43"/>
</dbReference>
<dbReference type="HOGENOM" id="CLU_1082717_0_0_1"/>
<reference evidence="4 5" key="1">
    <citation type="journal article" date="1998" name="Science">
        <title>Genome sequence of the nematode C. elegans: a platform for investigating biology.</title>
        <authorList>
            <consortium name="The C. elegans sequencing consortium"/>
            <person name="Sulson J.E."/>
            <person name="Waterston R."/>
        </authorList>
    </citation>
    <scope>NUCLEOTIDE SEQUENCE [LARGE SCALE GENOMIC DNA]</scope>
    <source>
        <strain evidence="4 5">Bristol N2</strain>
    </source>
</reference>
<dbReference type="AlphaFoldDB" id="H2L2B7"/>
<proteinExistence type="predicted"/>
<dbReference type="Pfam" id="PF01666">
    <property type="entry name" value="DX"/>
    <property type="match status" value="1"/>
</dbReference>